<proteinExistence type="inferred from homology"/>
<evidence type="ECO:0000256" key="3">
    <source>
        <dbReference type="ARBA" id="ARBA00047645"/>
    </source>
</evidence>
<dbReference type="InterPro" id="IPR020456">
    <property type="entry name" value="Acylphosphatase"/>
</dbReference>
<evidence type="ECO:0000256" key="4">
    <source>
        <dbReference type="PROSITE-ProRule" id="PRU00520"/>
    </source>
</evidence>
<dbReference type="PROSITE" id="PS00150">
    <property type="entry name" value="ACYLPHOSPHATASE_1"/>
    <property type="match status" value="1"/>
</dbReference>
<dbReference type="InterPro" id="IPR017968">
    <property type="entry name" value="Acylphosphatase_CS"/>
</dbReference>
<dbReference type="InterPro" id="IPR036046">
    <property type="entry name" value="Acylphosphatase-like_dom_sf"/>
</dbReference>
<feature type="active site" evidence="4">
    <location>
        <position position="18"/>
    </location>
</feature>
<dbReference type="PRINTS" id="PR00112">
    <property type="entry name" value="ACYLPHPHTASE"/>
</dbReference>
<evidence type="ECO:0000256" key="1">
    <source>
        <dbReference type="ARBA" id="ARBA00005614"/>
    </source>
</evidence>
<protein>
    <recommendedName>
        <fullName evidence="2 4">acylphosphatase</fullName>
        <ecNumber evidence="2 4">3.6.1.7</ecNumber>
    </recommendedName>
</protein>
<dbReference type="EMBL" id="MHQO01000071">
    <property type="protein sequence ID" value="OHA04696.1"/>
    <property type="molecule type" value="Genomic_DNA"/>
</dbReference>
<comment type="similarity">
    <text evidence="1 5">Belongs to the acylphosphatase family.</text>
</comment>
<comment type="caution">
    <text evidence="7">The sequence shown here is derived from an EMBL/GenBank/DDBJ whole genome shotgun (WGS) entry which is preliminary data.</text>
</comment>
<dbReference type="SUPFAM" id="SSF54975">
    <property type="entry name" value="Acylphosphatase/BLUF domain-like"/>
    <property type="match status" value="1"/>
</dbReference>
<evidence type="ECO:0000259" key="6">
    <source>
        <dbReference type="PROSITE" id="PS51160"/>
    </source>
</evidence>
<accession>A0A1G2KYY5</accession>
<keyword evidence="4" id="KW-0378">Hydrolase</keyword>
<dbReference type="GO" id="GO:0003998">
    <property type="term" value="F:acylphosphatase activity"/>
    <property type="evidence" value="ECO:0007669"/>
    <property type="project" value="UniProtKB-EC"/>
</dbReference>
<reference evidence="7 8" key="1">
    <citation type="journal article" date="2016" name="Nat. Commun.">
        <title>Thousands of microbial genomes shed light on interconnected biogeochemical processes in an aquifer system.</title>
        <authorList>
            <person name="Anantharaman K."/>
            <person name="Brown C.T."/>
            <person name="Hug L.A."/>
            <person name="Sharon I."/>
            <person name="Castelle C.J."/>
            <person name="Probst A.J."/>
            <person name="Thomas B.C."/>
            <person name="Singh A."/>
            <person name="Wilkins M.J."/>
            <person name="Karaoz U."/>
            <person name="Brodie E.L."/>
            <person name="Williams K.H."/>
            <person name="Hubbard S.S."/>
            <person name="Banfield J.F."/>
        </authorList>
    </citation>
    <scope>NUCLEOTIDE SEQUENCE [LARGE SCALE GENOMIC DNA]</scope>
</reference>
<feature type="domain" description="Acylphosphatase-like" evidence="6">
    <location>
        <begin position="3"/>
        <end position="89"/>
    </location>
</feature>
<dbReference type="Gene3D" id="3.30.70.100">
    <property type="match status" value="1"/>
</dbReference>
<gene>
    <name evidence="7" type="ORF">A2934_01360</name>
</gene>
<evidence type="ECO:0000256" key="5">
    <source>
        <dbReference type="RuleBase" id="RU004168"/>
    </source>
</evidence>
<dbReference type="InterPro" id="IPR001792">
    <property type="entry name" value="Acylphosphatase-like_dom"/>
</dbReference>
<organism evidence="7 8">
    <name type="scientific">Candidatus Sungbacteria bacterium RIFCSPLOWO2_01_FULL_47_10</name>
    <dbReference type="NCBI Taxonomy" id="1802276"/>
    <lineage>
        <taxon>Bacteria</taxon>
        <taxon>Candidatus Sungiibacteriota</taxon>
    </lineage>
</organism>
<dbReference type="AlphaFoldDB" id="A0A1G2KYY5"/>
<dbReference type="PANTHER" id="PTHR47268:SF4">
    <property type="entry name" value="ACYLPHOSPHATASE"/>
    <property type="match status" value="1"/>
</dbReference>
<evidence type="ECO:0000256" key="2">
    <source>
        <dbReference type="ARBA" id="ARBA00012150"/>
    </source>
</evidence>
<comment type="catalytic activity">
    <reaction evidence="3 4">
        <text>an acyl phosphate + H2O = a carboxylate + phosphate + H(+)</text>
        <dbReference type="Rhea" id="RHEA:14965"/>
        <dbReference type="ChEBI" id="CHEBI:15377"/>
        <dbReference type="ChEBI" id="CHEBI:15378"/>
        <dbReference type="ChEBI" id="CHEBI:29067"/>
        <dbReference type="ChEBI" id="CHEBI:43474"/>
        <dbReference type="ChEBI" id="CHEBI:59918"/>
        <dbReference type="EC" id="3.6.1.7"/>
    </reaction>
</comment>
<name>A0A1G2KYY5_9BACT</name>
<evidence type="ECO:0000313" key="8">
    <source>
        <dbReference type="Proteomes" id="UP000177982"/>
    </source>
</evidence>
<dbReference type="PANTHER" id="PTHR47268">
    <property type="entry name" value="ACYLPHOSPHATASE"/>
    <property type="match status" value="1"/>
</dbReference>
<evidence type="ECO:0000313" key="7">
    <source>
        <dbReference type="EMBL" id="OHA04696.1"/>
    </source>
</evidence>
<dbReference type="Pfam" id="PF00708">
    <property type="entry name" value="Acylphosphatase"/>
    <property type="match status" value="1"/>
</dbReference>
<sequence>MLCVTLKIFGDVQGVFFRQTTKEYADRLGISGIVQNEEDGSVSVAAEGEKEALEKLIVAAKNGFGYTKVDTIKTEWGNAAGQYRGFAAL</sequence>
<dbReference type="PROSITE" id="PS51160">
    <property type="entry name" value="ACYLPHOSPHATASE_3"/>
    <property type="match status" value="1"/>
</dbReference>
<dbReference type="Proteomes" id="UP000177982">
    <property type="component" value="Unassembled WGS sequence"/>
</dbReference>
<feature type="active site" evidence="4">
    <location>
        <position position="36"/>
    </location>
</feature>
<dbReference type="EC" id="3.6.1.7" evidence="2 4"/>